<evidence type="ECO:0000256" key="8">
    <source>
        <dbReference type="ARBA" id="ARBA00023098"/>
    </source>
</evidence>
<gene>
    <name evidence="12" type="ORF">HJC23_003810</name>
</gene>
<keyword evidence="8 10" id="KW-0443">Lipid metabolism</keyword>
<comment type="subcellular location">
    <subcellularLocation>
        <location evidence="1 10">Endoplasmic reticulum membrane</location>
        <topology evidence="1 10">Multi-pass membrane protein</topology>
    </subcellularLocation>
</comment>
<dbReference type="GO" id="GO:0032366">
    <property type="term" value="P:intracellular sterol transport"/>
    <property type="evidence" value="ECO:0007669"/>
    <property type="project" value="UniProtKB-UniRule"/>
</dbReference>
<comment type="similarity">
    <text evidence="2 10">Belongs to the ARV1 family.</text>
</comment>
<proteinExistence type="inferred from homology"/>
<keyword evidence="4 10" id="KW-0812">Transmembrane</keyword>
<evidence type="ECO:0000256" key="11">
    <source>
        <dbReference type="SAM" id="MobiDB-lite"/>
    </source>
</evidence>
<evidence type="ECO:0000313" key="12">
    <source>
        <dbReference type="EMBL" id="KAL3793300.1"/>
    </source>
</evidence>
<dbReference type="PANTHER" id="PTHR14467">
    <property type="entry name" value="ARV1"/>
    <property type="match status" value="1"/>
</dbReference>
<dbReference type="AlphaFoldDB" id="A0ABD3PYZ0"/>
<comment type="function">
    <text evidence="10">Regulates also the sphingolipid metabolism.</text>
</comment>
<dbReference type="InterPro" id="IPR007290">
    <property type="entry name" value="Arv1"/>
</dbReference>
<name>A0ABD3PYZ0_9STRA</name>
<keyword evidence="5 10" id="KW-0256">Endoplasmic reticulum</keyword>
<feature type="transmembrane region" description="Helical" evidence="10">
    <location>
        <begin position="125"/>
        <end position="150"/>
    </location>
</feature>
<dbReference type="PANTHER" id="PTHR14467:SF0">
    <property type="entry name" value="PROTEIN ARV1"/>
    <property type="match status" value="1"/>
</dbReference>
<dbReference type="Proteomes" id="UP001516023">
    <property type="component" value="Unassembled WGS sequence"/>
</dbReference>
<feature type="transmembrane region" description="Helical" evidence="10">
    <location>
        <begin position="184"/>
        <end position="204"/>
    </location>
</feature>
<evidence type="ECO:0000256" key="10">
    <source>
        <dbReference type="RuleBase" id="RU368065"/>
    </source>
</evidence>
<evidence type="ECO:0000256" key="7">
    <source>
        <dbReference type="ARBA" id="ARBA00023055"/>
    </source>
</evidence>
<keyword evidence="3 10" id="KW-0813">Transport</keyword>
<evidence type="ECO:0000256" key="2">
    <source>
        <dbReference type="ARBA" id="ARBA00009187"/>
    </source>
</evidence>
<evidence type="ECO:0000256" key="4">
    <source>
        <dbReference type="ARBA" id="ARBA00022692"/>
    </source>
</evidence>
<sequence>MVEYICTNCSLPTSSLYKVYSTPGSIQLTTCQTCLHDIDPYIEREWLLVAMDCVLHRPEALRHVLYNREPCRSFFASNGRLMSYRRLIQLTFMTGLLRVYLWHTVELEGEKEEPSIHIGISRDVFQMLLQSFVGDLIMIVSTILTGTLFLGKDIPGRSAASKSVQELIDSKIRSDSNAFFSSKICLALTFPMFFHIVTLGVLIWENSSTICIMGTLFVLSLQHMSVAIVMKERHFNKRGISREGSMERRHEMAYENKKMHPVGFEPTSTNTFELESNPLDRSGTDANDLDAYY</sequence>
<keyword evidence="6 10" id="KW-1133">Transmembrane helix</keyword>
<feature type="region of interest" description="Disordered" evidence="11">
    <location>
        <begin position="270"/>
        <end position="293"/>
    </location>
</feature>
<keyword evidence="7 10" id="KW-0445">Lipid transport</keyword>
<keyword evidence="10" id="KW-0746">Sphingolipid metabolism</keyword>
<keyword evidence="13" id="KW-1185">Reference proteome</keyword>
<dbReference type="GO" id="GO:0005789">
    <property type="term" value="C:endoplasmic reticulum membrane"/>
    <property type="evidence" value="ECO:0007669"/>
    <property type="project" value="UniProtKB-SubCell"/>
</dbReference>
<evidence type="ECO:0000256" key="5">
    <source>
        <dbReference type="ARBA" id="ARBA00022824"/>
    </source>
</evidence>
<organism evidence="12 13">
    <name type="scientific">Cyclotella cryptica</name>
    <dbReference type="NCBI Taxonomy" id="29204"/>
    <lineage>
        <taxon>Eukaryota</taxon>
        <taxon>Sar</taxon>
        <taxon>Stramenopiles</taxon>
        <taxon>Ochrophyta</taxon>
        <taxon>Bacillariophyta</taxon>
        <taxon>Coscinodiscophyceae</taxon>
        <taxon>Thalassiosirophycidae</taxon>
        <taxon>Stephanodiscales</taxon>
        <taxon>Stephanodiscaceae</taxon>
        <taxon>Cyclotella</taxon>
    </lineage>
</organism>
<evidence type="ECO:0000256" key="9">
    <source>
        <dbReference type="ARBA" id="ARBA00023136"/>
    </source>
</evidence>
<evidence type="ECO:0000256" key="1">
    <source>
        <dbReference type="ARBA" id="ARBA00004477"/>
    </source>
</evidence>
<evidence type="ECO:0000313" key="13">
    <source>
        <dbReference type="Proteomes" id="UP001516023"/>
    </source>
</evidence>
<feature type="transmembrane region" description="Helical" evidence="10">
    <location>
        <begin position="210"/>
        <end position="230"/>
    </location>
</feature>
<comment type="function">
    <text evidence="10">Mediator of sterol homeostasis involved in sterol uptake, trafficking and distribution into membranes.</text>
</comment>
<dbReference type="EMBL" id="JABMIG020000092">
    <property type="protein sequence ID" value="KAL3793300.1"/>
    <property type="molecule type" value="Genomic_DNA"/>
</dbReference>
<accession>A0ABD3PYZ0</accession>
<evidence type="ECO:0000256" key="6">
    <source>
        <dbReference type="ARBA" id="ARBA00022989"/>
    </source>
</evidence>
<protein>
    <recommendedName>
        <fullName evidence="10">Protein ARV</fullName>
    </recommendedName>
</protein>
<keyword evidence="9 10" id="KW-0472">Membrane</keyword>
<dbReference type="GO" id="GO:0016125">
    <property type="term" value="P:sterol metabolic process"/>
    <property type="evidence" value="ECO:0007669"/>
    <property type="project" value="UniProtKB-UniRule"/>
</dbReference>
<dbReference type="GO" id="GO:0006665">
    <property type="term" value="P:sphingolipid metabolic process"/>
    <property type="evidence" value="ECO:0007669"/>
    <property type="project" value="UniProtKB-UniRule"/>
</dbReference>
<dbReference type="Pfam" id="PF04161">
    <property type="entry name" value="Arv1"/>
    <property type="match status" value="1"/>
</dbReference>
<dbReference type="GO" id="GO:0097036">
    <property type="term" value="P:regulation of plasma membrane sterol distribution"/>
    <property type="evidence" value="ECO:0007669"/>
    <property type="project" value="UniProtKB-UniRule"/>
</dbReference>
<reference evidence="12 13" key="1">
    <citation type="journal article" date="2020" name="G3 (Bethesda)">
        <title>Improved Reference Genome for Cyclotella cryptica CCMP332, a Model for Cell Wall Morphogenesis, Salinity Adaptation, and Lipid Production in Diatoms (Bacillariophyta).</title>
        <authorList>
            <person name="Roberts W.R."/>
            <person name="Downey K.M."/>
            <person name="Ruck E.C."/>
            <person name="Traller J.C."/>
            <person name="Alverson A.J."/>
        </authorList>
    </citation>
    <scope>NUCLEOTIDE SEQUENCE [LARGE SCALE GENOMIC DNA]</scope>
    <source>
        <strain evidence="12 13">CCMP332</strain>
    </source>
</reference>
<evidence type="ECO:0000256" key="3">
    <source>
        <dbReference type="ARBA" id="ARBA00022448"/>
    </source>
</evidence>
<comment type="caution">
    <text evidence="12">The sequence shown here is derived from an EMBL/GenBank/DDBJ whole genome shotgun (WGS) entry which is preliminary data.</text>
</comment>